<gene>
    <name evidence="1" type="ORF">HHI36_011735</name>
</gene>
<dbReference type="EMBL" id="JABFTP020000103">
    <property type="protein sequence ID" value="KAL3276352.1"/>
    <property type="molecule type" value="Genomic_DNA"/>
</dbReference>
<name>A0ABD2NCH0_9CUCU</name>
<organism evidence="1 2">
    <name type="scientific">Cryptolaemus montrouzieri</name>
    <dbReference type="NCBI Taxonomy" id="559131"/>
    <lineage>
        <taxon>Eukaryota</taxon>
        <taxon>Metazoa</taxon>
        <taxon>Ecdysozoa</taxon>
        <taxon>Arthropoda</taxon>
        <taxon>Hexapoda</taxon>
        <taxon>Insecta</taxon>
        <taxon>Pterygota</taxon>
        <taxon>Neoptera</taxon>
        <taxon>Endopterygota</taxon>
        <taxon>Coleoptera</taxon>
        <taxon>Polyphaga</taxon>
        <taxon>Cucujiformia</taxon>
        <taxon>Coccinelloidea</taxon>
        <taxon>Coccinellidae</taxon>
        <taxon>Scymninae</taxon>
        <taxon>Scymnini</taxon>
        <taxon>Cryptolaemus</taxon>
    </lineage>
</organism>
<reference evidence="1 2" key="1">
    <citation type="journal article" date="2021" name="BMC Biol.">
        <title>Horizontally acquired antibacterial genes associated with adaptive radiation of ladybird beetles.</title>
        <authorList>
            <person name="Li H.S."/>
            <person name="Tang X.F."/>
            <person name="Huang Y.H."/>
            <person name="Xu Z.Y."/>
            <person name="Chen M.L."/>
            <person name="Du X.Y."/>
            <person name="Qiu B.Y."/>
            <person name="Chen P.T."/>
            <person name="Zhang W."/>
            <person name="Slipinski A."/>
            <person name="Escalona H.E."/>
            <person name="Waterhouse R.M."/>
            <person name="Zwick A."/>
            <person name="Pang H."/>
        </authorList>
    </citation>
    <scope>NUCLEOTIDE SEQUENCE [LARGE SCALE GENOMIC DNA]</scope>
    <source>
        <strain evidence="1">SYSU2018</strain>
    </source>
</reference>
<evidence type="ECO:0000313" key="2">
    <source>
        <dbReference type="Proteomes" id="UP001516400"/>
    </source>
</evidence>
<accession>A0ABD2NCH0</accession>
<dbReference type="Proteomes" id="UP001516400">
    <property type="component" value="Unassembled WGS sequence"/>
</dbReference>
<proteinExistence type="predicted"/>
<dbReference type="AlphaFoldDB" id="A0ABD2NCH0"/>
<comment type="caution">
    <text evidence="1">The sequence shown here is derived from an EMBL/GenBank/DDBJ whole genome shotgun (WGS) entry which is preliminary data.</text>
</comment>
<sequence length="83" mass="9541">MAKAVLPFTHIAGAPVRCVPDATTGNVVEWSESADCERRDVRKFPESFEKVCCDEWQCFAEFTCNARCVPCQNLMWDEFLLYK</sequence>
<protein>
    <submittedName>
        <fullName evidence="1">Uncharacterized protein</fullName>
    </submittedName>
</protein>
<evidence type="ECO:0000313" key="1">
    <source>
        <dbReference type="EMBL" id="KAL3276352.1"/>
    </source>
</evidence>
<keyword evidence="2" id="KW-1185">Reference proteome</keyword>